<evidence type="ECO:0000313" key="2">
    <source>
        <dbReference type="EMBL" id="EAZ92992.1"/>
    </source>
</evidence>
<accession>A3IK03</accession>
<sequence>MLFKLFKTMNPHHHSRLTLVKGILNQKSLAVACTSGIALALSFPLSTNAMVLNFQADLIGDQEVPPVFTTAQGSAEGTLIGNPGSYIFTYEINYSGLSSPIAPIGATGGHIHNAPAGFNGPIVHILDTDFFDYTGTTEGTIIGDWRFDDATNPLTDLLADSLKSGNLYFNLHTENFNGGEIRGQITSVPEPNALLGLGLLAGTAFGFRKKQRQR</sequence>
<feature type="domain" description="CHRD" evidence="1">
    <location>
        <begin position="50"/>
        <end position="190"/>
    </location>
</feature>
<dbReference type="AlphaFoldDB" id="A3IK03"/>
<dbReference type="eggNOG" id="COG2931">
    <property type="taxonomic scope" value="Bacteria"/>
</dbReference>
<dbReference type="InterPro" id="IPR013424">
    <property type="entry name" value="Ice-binding_C"/>
</dbReference>
<protein>
    <submittedName>
        <fullName evidence="2">CHRD</fullName>
    </submittedName>
</protein>
<dbReference type="SMART" id="SM00754">
    <property type="entry name" value="CHRD"/>
    <property type="match status" value="1"/>
</dbReference>
<dbReference type="OrthoDB" id="426322at2"/>
<gene>
    <name evidence="2" type="ORF">CY0110_02949</name>
</gene>
<keyword evidence="3" id="KW-1185">Reference proteome</keyword>
<reference evidence="2 3" key="1">
    <citation type="submission" date="2007-03" db="EMBL/GenBank/DDBJ databases">
        <authorList>
            <person name="Stal L."/>
            <person name="Ferriera S."/>
            <person name="Johnson J."/>
            <person name="Kravitz S."/>
            <person name="Beeson K."/>
            <person name="Sutton G."/>
            <person name="Rogers Y.-H."/>
            <person name="Friedman R."/>
            <person name="Frazier M."/>
            <person name="Venter J.C."/>
        </authorList>
    </citation>
    <scope>NUCLEOTIDE SEQUENCE [LARGE SCALE GENOMIC DNA]</scope>
    <source>
        <strain evidence="2 3">CCY0110</strain>
    </source>
</reference>
<dbReference type="InterPro" id="IPR010895">
    <property type="entry name" value="CHRD"/>
</dbReference>
<evidence type="ECO:0000313" key="3">
    <source>
        <dbReference type="Proteomes" id="UP000003781"/>
    </source>
</evidence>
<dbReference type="Pfam" id="PF07589">
    <property type="entry name" value="PEP-CTERM"/>
    <property type="match status" value="1"/>
</dbReference>
<evidence type="ECO:0000259" key="1">
    <source>
        <dbReference type="PROSITE" id="PS50933"/>
    </source>
</evidence>
<proteinExistence type="predicted"/>
<dbReference type="NCBIfam" id="TIGR02595">
    <property type="entry name" value="PEP_CTERM"/>
    <property type="match status" value="1"/>
</dbReference>
<dbReference type="EMBL" id="AAXW01000003">
    <property type="protein sequence ID" value="EAZ92992.1"/>
    <property type="molecule type" value="Genomic_DNA"/>
</dbReference>
<dbReference type="Proteomes" id="UP000003781">
    <property type="component" value="Unassembled WGS sequence"/>
</dbReference>
<organism evidence="2 3">
    <name type="scientific">Crocosphaera chwakensis CCY0110</name>
    <dbReference type="NCBI Taxonomy" id="391612"/>
    <lineage>
        <taxon>Bacteria</taxon>
        <taxon>Bacillati</taxon>
        <taxon>Cyanobacteriota</taxon>
        <taxon>Cyanophyceae</taxon>
        <taxon>Oscillatoriophycideae</taxon>
        <taxon>Chroococcales</taxon>
        <taxon>Aphanothecaceae</taxon>
        <taxon>Crocosphaera</taxon>
        <taxon>Crocosphaera chwakensis</taxon>
    </lineage>
</organism>
<dbReference type="PROSITE" id="PS50933">
    <property type="entry name" value="CHRD"/>
    <property type="match status" value="1"/>
</dbReference>
<dbReference type="Pfam" id="PF07452">
    <property type="entry name" value="CHRD"/>
    <property type="match status" value="1"/>
</dbReference>
<name>A3IK03_9CHRO</name>
<comment type="caution">
    <text evidence="2">The sequence shown here is derived from an EMBL/GenBank/DDBJ whole genome shotgun (WGS) entry which is preliminary data.</text>
</comment>